<dbReference type="KEGG" id="dqu:106742316"/>
<protein>
    <submittedName>
        <fullName evidence="4">Uncharacterized protein LOC106742316 isoform X1</fullName>
    </submittedName>
</protein>
<reference evidence="4" key="1">
    <citation type="submission" date="2025-08" db="UniProtKB">
        <authorList>
            <consortium name="RefSeq"/>
        </authorList>
    </citation>
    <scope>IDENTIFICATION</scope>
</reference>
<feature type="region of interest" description="Disordered" evidence="1">
    <location>
        <begin position="652"/>
        <end position="769"/>
    </location>
</feature>
<feature type="compositionally biased region" description="Basic and acidic residues" evidence="1">
    <location>
        <begin position="833"/>
        <end position="842"/>
    </location>
</feature>
<feature type="compositionally biased region" description="Polar residues" evidence="1">
    <location>
        <begin position="29"/>
        <end position="38"/>
    </location>
</feature>
<name>A0A6P3WXL0_DINQU</name>
<feature type="region of interest" description="Disordered" evidence="1">
    <location>
        <begin position="831"/>
        <end position="858"/>
    </location>
</feature>
<feature type="region of interest" description="Disordered" evidence="1">
    <location>
        <begin position="1085"/>
        <end position="1114"/>
    </location>
</feature>
<proteinExistence type="predicted"/>
<organism evidence="3 4">
    <name type="scientific">Dinoponera quadriceps</name>
    <name type="common">South American ant</name>
    <dbReference type="NCBI Taxonomy" id="609295"/>
    <lineage>
        <taxon>Eukaryota</taxon>
        <taxon>Metazoa</taxon>
        <taxon>Ecdysozoa</taxon>
        <taxon>Arthropoda</taxon>
        <taxon>Hexapoda</taxon>
        <taxon>Insecta</taxon>
        <taxon>Pterygota</taxon>
        <taxon>Neoptera</taxon>
        <taxon>Endopterygota</taxon>
        <taxon>Hymenoptera</taxon>
        <taxon>Apocrita</taxon>
        <taxon>Aculeata</taxon>
        <taxon>Formicoidea</taxon>
        <taxon>Formicidae</taxon>
        <taxon>Ponerinae</taxon>
        <taxon>Ponerini</taxon>
        <taxon>Dinoponera</taxon>
    </lineage>
</organism>
<feature type="compositionally biased region" description="Acidic residues" evidence="1">
    <location>
        <begin position="305"/>
        <end position="319"/>
    </location>
</feature>
<feature type="compositionally biased region" description="Basic and acidic residues" evidence="1">
    <location>
        <begin position="1096"/>
        <end position="1107"/>
    </location>
</feature>
<gene>
    <name evidence="4" type="primary">LOC106742316</name>
</gene>
<feature type="region of interest" description="Disordered" evidence="1">
    <location>
        <begin position="296"/>
        <end position="319"/>
    </location>
</feature>
<feature type="compositionally biased region" description="Basic and acidic residues" evidence="1">
    <location>
        <begin position="721"/>
        <end position="745"/>
    </location>
</feature>
<sequence>MWQCLWMLFVLLACVSGENQMMGGHLDNNAKSGKNSSALGRKRHVDDLDPDLVAEESTVASSTDNDVPPRYHIPYPFAFNGGKPFSLEKDPITGKIDFEKAPLVRALNYTGRYHQENADGVEDTAKINDDDVSPNEINTYTVNFHDFLNLPINYSSDRYIGNDKYPLISNSYANTKVQSGGNSYNTYNHRPYHVDTHPAGNPYVSMKSKTDLKAKLSTVAIILSTTKAPAVTTWKPSTTPTALRSIIDRTIAEENEKVEESMSQLGADKSNIPNETIVRYKNQPTLNNFVLPHQVETRPQHEEYQDSYDIDEDEEAEEEEEVEDYTLSLQERKNHLTPSNATIVDATTTVSTDGTDNVVVVGTTEGTTVTTAPSSTQRTFQEDLLASNSLESSITKSPVKEVLNSGQSITERYDSNTRSTIKSGQDGAEVVSTSNIVIPPDQDTVSFVLGNRQNVDGGYYSIGTATGENPYGSSSSDIETLRTNPPHSPIKEMKYHASVADRLPMQKWWLPGPLQSSFAATIDTNNGKDAIMEEHIDGESPTTNLPTADGDLPQLAENLMPPAPESSGRPPYHYHYHYDTLRTEVTRLPPRIHKPHSGSPLDVAGPRRRPYSPDAKLPNILPQFRPNAKASHGHRFGSDVIGTMPAGLSQTRIRQNHPSSRRPFPPPPSYLQRLNPPPPPIHAVRLKVDASTHETEPTIRKFRPPHYPVLRGSTEGSANKSIDRSTEQNEQRNESGKTPRGKSEVADESSENLYPEEPPPRPPLFPKRRTADPLHVTTLQMMIQHHGENEAKLVQPVVQAERRKSSDIDDSLEMAEQPVYVVYPVNTAVNIHNPDDSKEKDGSVVVGTRGPHRPLPPDTLLQDEKIHTVYNGRPAVDFPYPLERPDPLFPGTKETPLLVPSDQRQQIITAPDRNEQDAINVIPYLQDFLPFQKKNDAAISVTLHRTASITTPSSTSETPIAYVYTPTYPTHLDDGAATNIDGIRTATVLLPSQQPSSSSSSAPAPQHFMAPFVASISAETPSKNGWSVVVVDPSEEAAADKKLDSDDDAKKLVSPEMDNTEKNDFDVDNFKPQLFGGFKPIYEFPTEDVTGETSPGDDKNIEADTSRHSKGFRL</sequence>
<feature type="compositionally biased region" description="Pro residues" evidence="1">
    <location>
        <begin position="663"/>
        <end position="681"/>
    </location>
</feature>
<dbReference type="AlphaFoldDB" id="A0A6P3WXL0"/>
<feature type="chain" id="PRO_5028445376" evidence="2">
    <location>
        <begin position="18"/>
        <end position="1114"/>
    </location>
</feature>
<evidence type="ECO:0000313" key="4">
    <source>
        <dbReference type="RefSeq" id="XP_014470647.1"/>
    </source>
</evidence>
<accession>A0A6P3WXL0</accession>
<evidence type="ECO:0000256" key="1">
    <source>
        <dbReference type="SAM" id="MobiDB-lite"/>
    </source>
</evidence>
<feature type="region of interest" description="Disordered" evidence="1">
    <location>
        <begin position="26"/>
        <end position="46"/>
    </location>
</feature>
<keyword evidence="2" id="KW-0732">Signal</keyword>
<evidence type="ECO:0000256" key="2">
    <source>
        <dbReference type="SAM" id="SignalP"/>
    </source>
</evidence>
<keyword evidence="3" id="KW-1185">Reference proteome</keyword>
<evidence type="ECO:0000313" key="3">
    <source>
        <dbReference type="Proteomes" id="UP000515204"/>
    </source>
</evidence>
<dbReference type="GeneID" id="106742316"/>
<dbReference type="Proteomes" id="UP000515204">
    <property type="component" value="Unplaced"/>
</dbReference>
<dbReference type="OrthoDB" id="7482953at2759"/>
<feature type="signal peptide" evidence="2">
    <location>
        <begin position="1"/>
        <end position="17"/>
    </location>
</feature>
<feature type="compositionally biased region" description="Pro residues" evidence="1">
    <location>
        <begin position="756"/>
        <end position="765"/>
    </location>
</feature>
<dbReference type="RefSeq" id="XP_014470647.1">
    <property type="nucleotide sequence ID" value="XM_014615161.1"/>
</dbReference>
<feature type="compositionally biased region" description="Basic and acidic residues" evidence="1">
    <location>
        <begin position="686"/>
        <end position="699"/>
    </location>
</feature>